<feature type="domain" description="RWP-RK" evidence="7">
    <location>
        <begin position="142"/>
        <end position="228"/>
    </location>
</feature>
<dbReference type="PANTHER" id="PTHR46373:SF20">
    <property type="entry name" value="PROTEIN RKD1"/>
    <property type="match status" value="1"/>
</dbReference>
<name>V7AV81_PHAVU</name>
<dbReference type="Pfam" id="PF02042">
    <property type="entry name" value="RWP-RK"/>
    <property type="match status" value="1"/>
</dbReference>
<keyword evidence="3" id="KW-0175">Coiled coil</keyword>
<evidence type="ECO:0000256" key="2">
    <source>
        <dbReference type="ARBA" id="ARBA00023015"/>
    </source>
</evidence>
<evidence type="ECO:0000256" key="6">
    <source>
        <dbReference type="ARBA" id="ARBA00023242"/>
    </source>
</evidence>
<evidence type="ECO:0000256" key="1">
    <source>
        <dbReference type="ARBA" id="ARBA00004049"/>
    </source>
</evidence>
<accession>V7AV81</accession>
<keyword evidence="6" id="KW-0539">Nucleus</keyword>
<evidence type="ECO:0000256" key="5">
    <source>
        <dbReference type="ARBA" id="ARBA00023163"/>
    </source>
</evidence>
<proteinExistence type="predicted"/>
<dbReference type="InterPro" id="IPR003035">
    <property type="entry name" value="RWP-RK_dom"/>
</dbReference>
<dbReference type="EMBL" id="CM002296">
    <property type="protein sequence ID" value="ESW08508.1"/>
    <property type="molecule type" value="Genomic_DNA"/>
</dbReference>
<dbReference type="Proteomes" id="UP000000226">
    <property type="component" value="Chromosome 9"/>
</dbReference>
<dbReference type="OrthoDB" id="6270329at2759"/>
<keyword evidence="9" id="KW-1185">Reference proteome</keyword>
<evidence type="ECO:0000259" key="7">
    <source>
        <dbReference type="PROSITE" id="PS51519"/>
    </source>
</evidence>
<dbReference type="GO" id="GO:0003700">
    <property type="term" value="F:DNA-binding transcription factor activity"/>
    <property type="evidence" value="ECO:0007669"/>
    <property type="project" value="InterPro"/>
</dbReference>
<gene>
    <name evidence="8" type="ORF">PHAVU_009G051600g</name>
</gene>
<keyword evidence="5" id="KW-0804">Transcription</keyword>
<comment type="function">
    <text evidence="1">Putative transcription factor.</text>
</comment>
<evidence type="ECO:0000313" key="9">
    <source>
        <dbReference type="Proteomes" id="UP000000226"/>
    </source>
</evidence>
<dbReference type="GO" id="GO:0003677">
    <property type="term" value="F:DNA binding"/>
    <property type="evidence" value="ECO:0007669"/>
    <property type="project" value="UniProtKB-KW"/>
</dbReference>
<evidence type="ECO:0000256" key="4">
    <source>
        <dbReference type="ARBA" id="ARBA00023125"/>
    </source>
</evidence>
<protein>
    <recommendedName>
        <fullName evidence="7">RWP-RK domain-containing protein</fullName>
    </recommendedName>
</protein>
<dbReference type="eggNOG" id="ENOG502QSPQ">
    <property type="taxonomic scope" value="Eukaryota"/>
</dbReference>
<reference evidence="9" key="1">
    <citation type="journal article" date="2014" name="Nat. Genet.">
        <title>A reference genome for common bean and genome-wide analysis of dual domestications.</title>
        <authorList>
            <person name="Schmutz J."/>
            <person name="McClean P.E."/>
            <person name="Mamidi S."/>
            <person name="Wu G.A."/>
            <person name="Cannon S.B."/>
            <person name="Grimwood J."/>
            <person name="Jenkins J."/>
            <person name="Shu S."/>
            <person name="Song Q."/>
            <person name="Chavarro C."/>
            <person name="Torres-Torres M."/>
            <person name="Geffroy V."/>
            <person name="Moghaddam S.M."/>
            <person name="Gao D."/>
            <person name="Abernathy B."/>
            <person name="Barry K."/>
            <person name="Blair M."/>
            <person name="Brick M.A."/>
            <person name="Chovatia M."/>
            <person name="Gepts P."/>
            <person name="Goodstein D.M."/>
            <person name="Gonzales M."/>
            <person name="Hellsten U."/>
            <person name="Hyten D.L."/>
            <person name="Jia G."/>
            <person name="Kelly J.D."/>
            <person name="Kudrna D."/>
            <person name="Lee R."/>
            <person name="Richard M.M."/>
            <person name="Miklas P.N."/>
            <person name="Osorno J.M."/>
            <person name="Rodrigues J."/>
            <person name="Thareau V."/>
            <person name="Urrea C.A."/>
            <person name="Wang M."/>
            <person name="Yu Y."/>
            <person name="Zhang M."/>
            <person name="Wing R.A."/>
            <person name="Cregan P.B."/>
            <person name="Rokhsar D.S."/>
            <person name="Jackson S.A."/>
        </authorList>
    </citation>
    <scope>NUCLEOTIDE SEQUENCE [LARGE SCALE GENOMIC DNA]</scope>
    <source>
        <strain evidence="9">cv. G19833</strain>
    </source>
</reference>
<organism evidence="8 9">
    <name type="scientific">Phaseolus vulgaris</name>
    <name type="common">Kidney bean</name>
    <name type="synonym">French bean</name>
    <dbReference type="NCBI Taxonomy" id="3885"/>
    <lineage>
        <taxon>Eukaryota</taxon>
        <taxon>Viridiplantae</taxon>
        <taxon>Streptophyta</taxon>
        <taxon>Embryophyta</taxon>
        <taxon>Tracheophyta</taxon>
        <taxon>Spermatophyta</taxon>
        <taxon>Magnoliopsida</taxon>
        <taxon>eudicotyledons</taxon>
        <taxon>Gunneridae</taxon>
        <taxon>Pentapetalae</taxon>
        <taxon>rosids</taxon>
        <taxon>fabids</taxon>
        <taxon>Fabales</taxon>
        <taxon>Fabaceae</taxon>
        <taxon>Papilionoideae</taxon>
        <taxon>50 kb inversion clade</taxon>
        <taxon>NPAAA clade</taxon>
        <taxon>indigoferoid/millettioid clade</taxon>
        <taxon>Phaseoleae</taxon>
        <taxon>Phaseolus</taxon>
    </lineage>
</organism>
<keyword evidence="2" id="KW-0805">Transcription regulation</keyword>
<dbReference type="InterPro" id="IPR044607">
    <property type="entry name" value="RKD-like"/>
</dbReference>
<dbReference type="Gramene" id="ESW08508">
    <property type="protein sequence ID" value="ESW08508"/>
    <property type="gene ID" value="PHAVU_009G051600g"/>
</dbReference>
<dbReference type="OMA" id="AICVKKE"/>
<dbReference type="STRING" id="3885.V7AV81"/>
<evidence type="ECO:0000313" key="8">
    <source>
        <dbReference type="EMBL" id="ESW08508.1"/>
    </source>
</evidence>
<sequence length="269" mass="30656">MDFVSERDFPNLEIIPHTFNSCFFSAQLYPTDKTMEVSLSPLEGFSDHDWTQQLSYSSKQLSLNEFPDLENLDIDFSLPPLGEDLEEVDQKPLNIIVVPENGRCSREKGFGDALLAIESGSAICVKKEEVQNIEQMLVPRARGRGSGSSGSSKKKKPCALEFEEIKKHFDVPINEAAKQMNVGLTMLKRRCRELNIMRWPHRKLKSLQLLIDNVKELGLAEEVSMLEKHKRLLEKLPGLEISAKAKKLRQACFKANYKRRRYMGMAVQA</sequence>
<dbReference type="SMR" id="V7AV81"/>
<dbReference type="PANTHER" id="PTHR46373">
    <property type="entry name" value="PROTEIN RKD4"/>
    <property type="match status" value="1"/>
</dbReference>
<evidence type="ECO:0000256" key="3">
    <source>
        <dbReference type="ARBA" id="ARBA00023054"/>
    </source>
</evidence>
<keyword evidence="4" id="KW-0238">DNA-binding</keyword>
<dbReference type="PROSITE" id="PS51519">
    <property type="entry name" value="RWP_RK"/>
    <property type="match status" value="1"/>
</dbReference>
<dbReference type="AlphaFoldDB" id="V7AV81"/>